<accession>A0AAD4KLE5</accession>
<evidence type="ECO:0000313" key="1">
    <source>
        <dbReference type="EMBL" id="KAH8691926.1"/>
    </source>
</evidence>
<comment type="caution">
    <text evidence="1">The sequence shown here is derived from an EMBL/GenBank/DDBJ whole genome shotgun (WGS) entry which is preliminary data.</text>
</comment>
<dbReference type="Proteomes" id="UP001201262">
    <property type="component" value="Unassembled WGS sequence"/>
</dbReference>
<protein>
    <submittedName>
        <fullName evidence="1">Uncharacterized protein</fullName>
    </submittedName>
</protein>
<dbReference type="AlphaFoldDB" id="A0AAD4KLE5"/>
<keyword evidence="2" id="KW-1185">Reference proteome</keyword>
<sequence>MDTHKEDDYVNWASQFLTSLSSDNIIRHRAALDPIIEHIGPLLGWTRPTPGTSRMITAKELLDLMQSSLRIIQSFLAWDMVDFIVAHTLKPGGNSLASLRPMPDVFGLLLHTLYILGHTTACYGPDVDHSARASNREEFFKGKIPAYCKTNKLDRSTMERCIGRGSKASLLGVQVQEPGIVVVAAPVISSFSLVSYREIDKAAGLLLSGRYPHVMELARQFSKKKEKYQKAFHVALNLLSN</sequence>
<proteinExistence type="predicted"/>
<reference evidence="1" key="1">
    <citation type="submission" date="2021-12" db="EMBL/GenBank/DDBJ databases">
        <title>Convergent genome expansion in fungi linked to evolution of root-endophyte symbiosis.</title>
        <authorList>
            <consortium name="DOE Joint Genome Institute"/>
            <person name="Ke Y.-H."/>
            <person name="Bonito G."/>
            <person name="Liao H.-L."/>
            <person name="Looney B."/>
            <person name="Rojas-Flechas A."/>
            <person name="Nash J."/>
            <person name="Hameed K."/>
            <person name="Schadt C."/>
            <person name="Martin F."/>
            <person name="Crous P.W."/>
            <person name="Miettinen O."/>
            <person name="Magnuson J.K."/>
            <person name="Labbe J."/>
            <person name="Jacobson D."/>
            <person name="Doktycz M.J."/>
            <person name="Veneault-Fourrey C."/>
            <person name="Kuo A."/>
            <person name="Mondo S."/>
            <person name="Calhoun S."/>
            <person name="Riley R."/>
            <person name="Ohm R."/>
            <person name="LaButti K."/>
            <person name="Andreopoulos B."/>
            <person name="Pangilinan J."/>
            <person name="Nolan M."/>
            <person name="Tritt A."/>
            <person name="Clum A."/>
            <person name="Lipzen A."/>
            <person name="Daum C."/>
            <person name="Barry K."/>
            <person name="Grigoriev I.V."/>
            <person name="Vilgalys R."/>
        </authorList>
    </citation>
    <scope>NUCLEOTIDE SEQUENCE</scope>
    <source>
        <strain evidence="1">PMI_201</strain>
    </source>
</reference>
<organism evidence="1 2">
    <name type="scientific">Talaromyces proteolyticus</name>
    <dbReference type="NCBI Taxonomy" id="1131652"/>
    <lineage>
        <taxon>Eukaryota</taxon>
        <taxon>Fungi</taxon>
        <taxon>Dikarya</taxon>
        <taxon>Ascomycota</taxon>
        <taxon>Pezizomycotina</taxon>
        <taxon>Eurotiomycetes</taxon>
        <taxon>Eurotiomycetidae</taxon>
        <taxon>Eurotiales</taxon>
        <taxon>Trichocomaceae</taxon>
        <taxon>Talaromyces</taxon>
        <taxon>Talaromyces sect. Bacilispori</taxon>
    </lineage>
</organism>
<name>A0AAD4KLE5_9EURO</name>
<gene>
    <name evidence="1" type="ORF">BGW36DRAFT_362953</name>
</gene>
<dbReference type="EMBL" id="JAJTJA010000011">
    <property type="protein sequence ID" value="KAH8691926.1"/>
    <property type="molecule type" value="Genomic_DNA"/>
</dbReference>
<dbReference type="GeneID" id="70244713"/>
<dbReference type="RefSeq" id="XP_046067923.1">
    <property type="nucleotide sequence ID" value="XM_046214426.1"/>
</dbReference>
<evidence type="ECO:0000313" key="2">
    <source>
        <dbReference type="Proteomes" id="UP001201262"/>
    </source>
</evidence>